<accession>A0ABQ8TM51</accession>
<evidence type="ECO:0000313" key="3">
    <source>
        <dbReference type="Proteomes" id="UP001148838"/>
    </source>
</evidence>
<dbReference type="CDD" id="cd01650">
    <property type="entry name" value="RT_nLTR_like"/>
    <property type="match status" value="1"/>
</dbReference>
<dbReference type="Pfam" id="PF00078">
    <property type="entry name" value="RVT_1"/>
    <property type="match status" value="1"/>
</dbReference>
<sequence length="557" mass="64906">MSDFYNTLLQELIMKQRAGQNVEDEIKKIKHRILQFQEHIMEGVKTRSRTKTTTEEERASLYQIATEKNRGQKKYISSLTTIDNRRITSCKDILHKEELYYTRLFGYKPSDEKEQVTVLEHITTCIPEEEINLLTNPISLDEISQAIKTSRKHSAPGPDGIDYSFYKQYWDIIKQEMHRLMNELLCTTDSPMGFNEGIIILIPKKMTPTIMKDFRPITLLNADCKLFSKIIANRIRPYLSSLLGNEQKCGVPGRSIIENLVGIRDTIIQLTSGNKEKAALLSLDFQGAFDNMHHQYMFQIMRRMKIPNLIINAINFLYTEAHSRVQINGYFTHPIKLQSAVRQGCPLSMLLYTLCSEPLIRMLQAHLIRYIPQDNLFSTITYADDIVIRLRHPNQMADLQRILRSYELASTAKINLQKSTLLLLRNWPVDRSFAEMPIKYQVKILGMIIHADMQKMLELNWTPLLTYIRYTLAQHKYRNLNLFQKVWHINLLVLSKLCYLSQVLPLPVEISQRIELSINYYLWSGHLYKIAKTQLWKPIEEGGLGLYCVQKNARPCS</sequence>
<reference evidence="2 3" key="1">
    <citation type="journal article" date="2022" name="Allergy">
        <title>Genome assembly and annotation of Periplaneta americana reveal a comprehensive cockroach allergen profile.</title>
        <authorList>
            <person name="Wang L."/>
            <person name="Xiong Q."/>
            <person name="Saelim N."/>
            <person name="Wang L."/>
            <person name="Nong W."/>
            <person name="Wan A.T."/>
            <person name="Shi M."/>
            <person name="Liu X."/>
            <person name="Cao Q."/>
            <person name="Hui J.H.L."/>
            <person name="Sookrung N."/>
            <person name="Leung T.F."/>
            <person name="Tungtrongchitr A."/>
            <person name="Tsui S.K.W."/>
        </authorList>
    </citation>
    <scope>NUCLEOTIDE SEQUENCE [LARGE SCALE GENOMIC DNA]</scope>
    <source>
        <strain evidence="2">PWHHKU_190912</strain>
    </source>
</reference>
<comment type="caution">
    <text evidence="2">The sequence shown here is derived from an EMBL/GenBank/DDBJ whole genome shotgun (WGS) entry which is preliminary data.</text>
</comment>
<dbReference type="Proteomes" id="UP001148838">
    <property type="component" value="Unassembled WGS sequence"/>
</dbReference>
<evidence type="ECO:0000259" key="1">
    <source>
        <dbReference type="PROSITE" id="PS50878"/>
    </source>
</evidence>
<dbReference type="PROSITE" id="PS50878">
    <property type="entry name" value="RT_POL"/>
    <property type="match status" value="1"/>
</dbReference>
<evidence type="ECO:0000313" key="2">
    <source>
        <dbReference type="EMBL" id="KAJ4447733.1"/>
    </source>
</evidence>
<dbReference type="InterPro" id="IPR043502">
    <property type="entry name" value="DNA/RNA_pol_sf"/>
</dbReference>
<name>A0ABQ8TM51_PERAM</name>
<proteinExistence type="predicted"/>
<dbReference type="InterPro" id="IPR000477">
    <property type="entry name" value="RT_dom"/>
</dbReference>
<dbReference type="EMBL" id="JAJSOF020000005">
    <property type="protein sequence ID" value="KAJ4447733.1"/>
    <property type="molecule type" value="Genomic_DNA"/>
</dbReference>
<gene>
    <name evidence="2" type="ORF">ANN_09741</name>
</gene>
<dbReference type="SUPFAM" id="SSF56672">
    <property type="entry name" value="DNA/RNA polymerases"/>
    <property type="match status" value="1"/>
</dbReference>
<organism evidence="2 3">
    <name type="scientific">Periplaneta americana</name>
    <name type="common">American cockroach</name>
    <name type="synonym">Blatta americana</name>
    <dbReference type="NCBI Taxonomy" id="6978"/>
    <lineage>
        <taxon>Eukaryota</taxon>
        <taxon>Metazoa</taxon>
        <taxon>Ecdysozoa</taxon>
        <taxon>Arthropoda</taxon>
        <taxon>Hexapoda</taxon>
        <taxon>Insecta</taxon>
        <taxon>Pterygota</taxon>
        <taxon>Neoptera</taxon>
        <taxon>Polyneoptera</taxon>
        <taxon>Dictyoptera</taxon>
        <taxon>Blattodea</taxon>
        <taxon>Blattoidea</taxon>
        <taxon>Blattidae</taxon>
        <taxon>Blattinae</taxon>
        <taxon>Periplaneta</taxon>
    </lineage>
</organism>
<dbReference type="PANTHER" id="PTHR31635">
    <property type="entry name" value="REVERSE TRANSCRIPTASE DOMAIN-CONTAINING PROTEIN-RELATED"/>
    <property type="match status" value="1"/>
</dbReference>
<protein>
    <recommendedName>
        <fullName evidence="1">Reverse transcriptase domain-containing protein</fullName>
    </recommendedName>
</protein>
<dbReference type="PANTHER" id="PTHR31635:SF196">
    <property type="entry name" value="REVERSE TRANSCRIPTASE DOMAIN-CONTAINING PROTEIN-RELATED"/>
    <property type="match status" value="1"/>
</dbReference>
<feature type="domain" description="Reverse transcriptase" evidence="1">
    <location>
        <begin position="183"/>
        <end position="449"/>
    </location>
</feature>
<keyword evidence="3" id="KW-1185">Reference proteome</keyword>